<evidence type="ECO:0000313" key="2">
    <source>
        <dbReference type="Proteomes" id="UP000664795"/>
    </source>
</evidence>
<dbReference type="SUPFAM" id="SSF56925">
    <property type="entry name" value="OMPA-like"/>
    <property type="match status" value="1"/>
</dbReference>
<dbReference type="Gene3D" id="2.40.160.20">
    <property type="match status" value="2"/>
</dbReference>
<gene>
    <name evidence="1" type="ORF">J2I48_10335</name>
</gene>
<reference evidence="1 2" key="1">
    <citation type="submission" date="2021-03" db="EMBL/GenBank/DDBJ databases">
        <title>Fibrella sp. HMF5036 genome sequencing and assembly.</title>
        <authorList>
            <person name="Kang H."/>
            <person name="Kim H."/>
            <person name="Bae S."/>
            <person name="Joh K."/>
        </authorList>
    </citation>
    <scope>NUCLEOTIDE SEQUENCE [LARGE SCALE GENOMIC DNA]</scope>
    <source>
        <strain evidence="1 2">HMF5036</strain>
    </source>
</reference>
<dbReference type="EMBL" id="JAFMYU010000006">
    <property type="protein sequence ID" value="MBO0931394.1"/>
    <property type="molecule type" value="Genomic_DNA"/>
</dbReference>
<evidence type="ECO:0000313" key="1">
    <source>
        <dbReference type="EMBL" id="MBO0931394.1"/>
    </source>
</evidence>
<dbReference type="InterPro" id="IPR011250">
    <property type="entry name" value="OMP/PagP_B-barrel"/>
</dbReference>
<sequence length="343" mass="37705">MSFTQGTFVRNNLLVGADLRYNRDRDIKRRGFNFDAVTDSRTGALSVVPFVRHFWGKQTLRGYIGGGLSVAYSQNRVFSSNTFSRGSENRTTNWQVSPEVQAGLLYSITPRWGLDLNTRSSVIPLVLGNLNLGLVVLTGVKTRTRPEPRRTPNQLLTGNWLVGGSFSVSSQQRKLISAQEQVQVVQTQTTQVVNLRPSFGYMPGGRWVVGVAIPIRNQTITNEFLRSARANSGSGADVTTKGIGLEPFVKKYLLQSRFGPYVGAQGGWITERTVGSAGGATTRYNLRVSGGLAYMLGQRFIAEAELASLGHEWSSMTVTNEDRSQTDVALTLRPALSLTYVFL</sequence>
<comment type="caution">
    <text evidence="1">The sequence shown here is derived from an EMBL/GenBank/DDBJ whole genome shotgun (WGS) entry which is preliminary data.</text>
</comment>
<dbReference type="AlphaFoldDB" id="A0A939G6A6"/>
<name>A0A939G6A6_9BACT</name>
<proteinExistence type="predicted"/>
<keyword evidence="2" id="KW-1185">Reference proteome</keyword>
<dbReference type="Proteomes" id="UP000664795">
    <property type="component" value="Unassembled WGS sequence"/>
</dbReference>
<dbReference type="RefSeq" id="WP_207335356.1">
    <property type="nucleotide sequence ID" value="NZ_JAFMYU010000006.1"/>
</dbReference>
<organism evidence="1 2">
    <name type="scientific">Fibrella aquatilis</name>
    <dbReference type="NCBI Taxonomy" id="2817059"/>
    <lineage>
        <taxon>Bacteria</taxon>
        <taxon>Pseudomonadati</taxon>
        <taxon>Bacteroidota</taxon>
        <taxon>Cytophagia</taxon>
        <taxon>Cytophagales</taxon>
        <taxon>Spirosomataceae</taxon>
        <taxon>Fibrella</taxon>
    </lineage>
</organism>
<accession>A0A939G6A6</accession>
<protein>
    <submittedName>
        <fullName evidence="1">Uncharacterized protein</fullName>
    </submittedName>
</protein>